<sequence length="333" mass="35086">MPKVRDPIEDGLDLPSIYDREEDEPDWPEAPALPARRQRPQLPSGAGGSWRALVALARLDQRRRALPASLDAGVARLLLLEAAAGLAAVEDRPVGAGAIARALSDSLFGAPSAEISASLRGHGLLERLERRTPAELLDPDDPRGLAPTLGLEAAELGRCLADPLPEEPIAAAATALRRLDVELAGEPLARLAASAAAGACLGLAGLGSPALLLAAFAGRAGSFRPAAIDGPERLAATLEAAAGAWHGRLSRAEAWWSALERLPLRRGDRRGDLLRLAASDLLVSAPEAAARLGMTAIATAASLGRLEEAGWLRLLTRRRRYRVWLPSWASELA</sequence>
<organism evidence="2 3">
    <name type="scientific">Tistlia consotensis USBA 355</name>
    <dbReference type="NCBI Taxonomy" id="560819"/>
    <lineage>
        <taxon>Bacteria</taxon>
        <taxon>Pseudomonadati</taxon>
        <taxon>Pseudomonadota</taxon>
        <taxon>Alphaproteobacteria</taxon>
        <taxon>Rhodospirillales</taxon>
        <taxon>Rhodovibrionaceae</taxon>
        <taxon>Tistlia</taxon>
    </lineage>
</organism>
<keyword evidence="3" id="KW-1185">Reference proteome</keyword>
<dbReference type="EMBL" id="FWZX01000009">
    <property type="protein sequence ID" value="SMF26871.1"/>
    <property type="molecule type" value="Genomic_DNA"/>
</dbReference>
<reference evidence="2 3" key="1">
    <citation type="submission" date="2017-04" db="EMBL/GenBank/DDBJ databases">
        <authorList>
            <person name="Afonso C.L."/>
            <person name="Miller P.J."/>
            <person name="Scott M.A."/>
            <person name="Spackman E."/>
            <person name="Goraichik I."/>
            <person name="Dimitrov K.M."/>
            <person name="Suarez D.L."/>
            <person name="Swayne D.E."/>
        </authorList>
    </citation>
    <scope>NUCLEOTIDE SEQUENCE [LARGE SCALE GENOMIC DNA]</scope>
    <source>
        <strain evidence="2 3">USBA 355</strain>
    </source>
</reference>
<name>A0A1Y6BT12_9PROT</name>
<evidence type="ECO:0000313" key="3">
    <source>
        <dbReference type="Proteomes" id="UP000192917"/>
    </source>
</evidence>
<feature type="region of interest" description="Disordered" evidence="1">
    <location>
        <begin position="1"/>
        <end position="46"/>
    </location>
</feature>
<dbReference type="AlphaFoldDB" id="A0A1Y6BT12"/>
<proteinExistence type="predicted"/>
<dbReference type="RefSeq" id="WP_085123094.1">
    <property type="nucleotide sequence ID" value="NZ_FWZX01000009.1"/>
</dbReference>
<evidence type="ECO:0000313" key="2">
    <source>
        <dbReference type="EMBL" id="SMF26871.1"/>
    </source>
</evidence>
<gene>
    <name evidence="2" type="ORF">SAMN05428998_10932</name>
</gene>
<protein>
    <submittedName>
        <fullName evidence="2">Uncharacterized protein</fullName>
    </submittedName>
</protein>
<accession>A0A1Y6BT12</accession>
<dbReference type="Proteomes" id="UP000192917">
    <property type="component" value="Unassembled WGS sequence"/>
</dbReference>
<evidence type="ECO:0000256" key="1">
    <source>
        <dbReference type="SAM" id="MobiDB-lite"/>
    </source>
</evidence>
<dbReference type="STRING" id="560819.SAMN05428998_10932"/>